<evidence type="ECO:0000313" key="5">
    <source>
        <dbReference type="EMBL" id="PSJ58888.1"/>
    </source>
</evidence>
<keyword evidence="2" id="KW-0226">DNA condensation</keyword>
<dbReference type="Gene3D" id="4.10.520.10">
    <property type="entry name" value="IHF-like DNA-binding proteins"/>
    <property type="match status" value="1"/>
</dbReference>
<dbReference type="CDD" id="cd00591">
    <property type="entry name" value="HU_IHF"/>
    <property type="match status" value="1"/>
</dbReference>
<organism evidence="5 6">
    <name type="scientific">Pseudaminobacter soli</name>
    <name type="common">ex Li et al. 2025</name>
    <dbReference type="NCBI Taxonomy" id="1295366"/>
    <lineage>
        <taxon>Bacteria</taxon>
        <taxon>Pseudomonadati</taxon>
        <taxon>Pseudomonadota</taxon>
        <taxon>Alphaproteobacteria</taxon>
        <taxon>Hyphomicrobiales</taxon>
        <taxon>Phyllobacteriaceae</taxon>
        <taxon>Pseudaminobacter</taxon>
    </lineage>
</organism>
<dbReference type="RefSeq" id="WP_106725422.1">
    <property type="nucleotide sequence ID" value="NZ_PXYL01000009.1"/>
</dbReference>
<dbReference type="OrthoDB" id="9799835at2"/>
<dbReference type="EMBL" id="PXYL01000009">
    <property type="protein sequence ID" value="PSJ58888.1"/>
    <property type="molecule type" value="Genomic_DNA"/>
</dbReference>
<dbReference type="PRINTS" id="PR01727">
    <property type="entry name" value="DNABINDINGHU"/>
</dbReference>
<evidence type="ECO:0000256" key="2">
    <source>
        <dbReference type="ARBA" id="ARBA00023067"/>
    </source>
</evidence>
<gene>
    <name evidence="5" type="ORF">C7I85_18185</name>
</gene>
<accession>A0A2P7S8R6</accession>
<keyword evidence="6" id="KW-1185">Reference proteome</keyword>
<evidence type="ECO:0000313" key="6">
    <source>
        <dbReference type="Proteomes" id="UP000240653"/>
    </source>
</evidence>
<dbReference type="GO" id="GO:0030261">
    <property type="term" value="P:chromosome condensation"/>
    <property type="evidence" value="ECO:0007669"/>
    <property type="project" value="UniProtKB-KW"/>
</dbReference>
<dbReference type="GO" id="GO:0005829">
    <property type="term" value="C:cytosol"/>
    <property type="evidence" value="ECO:0007669"/>
    <property type="project" value="TreeGrafter"/>
</dbReference>
<sequence>MTTAAEIADKIAGEQNLTKAQAKSIVDSVFKQIAQAAKSGSETNIAGFGKFKVKETPEREGRNPATGATIKIPAAKKLTFVPAKAVKDVLNG</sequence>
<evidence type="ECO:0000256" key="4">
    <source>
        <dbReference type="RuleBase" id="RU003939"/>
    </source>
</evidence>
<dbReference type="GO" id="GO:0030527">
    <property type="term" value="F:structural constituent of chromatin"/>
    <property type="evidence" value="ECO:0007669"/>
    <property type="project" value="InterPro"/>
</dbReference>
<proteinExistence type="inferred from homology"/>
<dbReference type="GO" id="GO:0003677">
    <property type="term" value="F:DNA binding"/>
    <property type="evidence" value="ECO:0007669"/>
    <property type="project" value="UniProtKB-KW"/>
</dbReference>
<dbReference type="SMART" id="SM00411">
    <property type="entry name" value="BHL"/>
    <property type="match status" value="1"/>
</dbReference>
<protein>
    <submittedName>
        <fullName evidence="5">DNA-binding protein</fullName>
    </submittedName>
</protein>
<dbReference type="Pfam" id="PF00216">
    <property type="entry name" value="Bac_DNA_binding"/>
    <property type="match status" value="1"/>
</dbReference>
<reference evidence="5 6" key="1">
    <citation type="submission" date="2018-03" db="EMBL/GenBank/DDBJ databases">
        <title>The draft genome of Mesorhizobium soli JCM 19897.</title>
        <authorList>
            <person name="Li L."/>
            <person name="Liu L."/>
            <person name="Liang L."/>
            <person name="Wang T."/>
            <person name="Zhang X."/>
        </authorList>
    </citation>
    <scope>NUCLEOTIDE SEQUENCE [LARGE SCALE GENOMIC DNA]</scope>
    <source>
        <strain evidence="5 6">JCM 19897</strain>
    </source>
</reference>
<dbReference type="Proteomes" id="UP000240653">
    <property type="component" value="Unassembled WGS sequence"/>
</dbReference>
<dbReference type="PANTHER" id="PTHR33175">
    <property type="entry name" value="DNA-BINDING PROTEIN HU"/>
    <property type="match status" value="1"/>
</dbReference>
<comment type="caution">
    <text evidence="5">The sequence shown here is derived from an EMBL/GenBank/DDBJ whole genome shotgun (WGS) entry which is preliminary data.</text>
</comment>
<dbReference type="InterPro" id="IPR010992">
    <property type="entry name" value="IHF-like_DNA-bd_dom_sf"/>
</dbReference>
<dbReference type="PANTHER" id="PTHR33175:SF3">
    <property type="entry name" value="DNA-BINDING PROTEIN HU-BETA"/>
    <property type="match status" value="1"/>
</dbReference>
<evidence type="ECO:0000256" key="1">
    <source>
        <dbReference type="ARBA" id="ARBA00010529"/>
    </source>
</evidence>
<keyword evidence="3 5" id="KW-0238">DNA-binding</keyword>
<dbReference type="SUPFAM" id="SSF47729">
    <property type="entry name" value="IHF-like DNA-binding proteins"/>
    <property type="match status" value="1"/>
</dbReference>
<dbReference type="AlphaFoldDB" id="A0A2P7S8R6"/>
<evidence type="ECO:0000256" key="3">
    <source>
        <dbReference type="ARBA" id="ARBA00023125"/>
    </source>
</evidence>
<comment type="similarity">
    <text evidence="1 4">Belongs to the bacterial histone-like protein family.</text>
</comment>
<dbReference type="InterPro" id="IPR000119">
    <property type="entry name" value="Hist_DNA-bd"/>
</dbReference>
<name>A0A2P7S8R6_9HYPH</name>